<dbReference type="PANTHER" id="PTHR33591">
    <property type="entry name" value="BETA-CAROTENE ISOMERASE D27"/>
    <property type="match status" value="1"/>
</dbReference>
<proteinExistence type="predicted"/>
<evidence type="ECO:0000313" key="2">
    <source>
        <dbReference type="EMBL" id="KAF5937427.1"/>
    </source>
</evidence>
<organism evidence="2 3">
    <name type="scientific">Camellia sinensis</name>
    <name type="common">Tea plant</name>
    <name type="synonym">Thea sinensis</name>
    <dbReference type="NCBI Taxonomy" id="4442"/>
    <lineage>
        <taxon>Eukaryota</taxon>
        <taxon>Viridiplantae</taxon>
        <taxon>Streptophyta</taxon>
        <taxon>Embryophyta</taxon>
        <taxon>Tracheophyta</taxon>
        <taxon>Spermatophyta</taxon>
        <taxon>Magnoliopsida</taxon>
        <taxon>eudicotyledons</taxon>
        <taxon>Gunneridae</taxon>
        <taxon>Pentapetalae</taxon>
        <taxon>asterids</taxon>
        <taxon>Ericales</taxon>
        <taxon>Theaceae</taxon>
        <taxon>Camellia</taxon>
    </lineage>
</organism>
<evidence type="ECO:0000313" key="3">
    <source>
        <dbReference type="Proteomes" id="UP000593564"/>
    </source>
</evidence>
<keyword evidence="3" id="KW-1185">Reference proteome</keyword>
<evidence type="ECO:0000259" key="1">
    <source>
        <dbReference type="Pfam" id="PF13225"/>
    </source>
</evidence>
<dbReference type="GO" id="GO:0005506">
    <property type="term" value="F:iron ion binding"/>
    <property type="evidence" value="ECO:0007669"/>
    <property type="project" value="InterPro"/>
</dbReference>
<dbReference type="GO" id="GO:1901601">
    <property type="term" value="P:strigolactone biosynthetic process"/>
    <property type="evidence" value="ECO:0007669"/>
    <property type="project" value="TreeGrafter"/>
</dbReference>
<dbReference type="PANTHER" id="PTHR33591:SF1">
    <property type="entry name" value="BETA-CAROTENE ISOMERASE D27, CHLOROPLASTIC"/>
    <property type="match status" value="1"/>
</dbReference>
<accession>A0A7J7GA20</accession>
<feature type="domain" description="Beta-carotene isomerase D27-like C-terminal" evidence="1">
    <location>
        <begin position="165"/>
        <end position="246"/>
    </location>
</feature>
<comment type="caution">
    <text evidence="2">The sequence shown here is derived from an EMBL/GenBank/DDBJ whole genome shotgun (WGS) entry which is preliminary data.</text>
</comment>
<dbReference type="InterPro" id="IPR038938">
    <property type="entry name" value="D27-like"/>
</dbReference>
<reference evidence="2 3" key="2">
    <citation type="submission" date="2020-07" db="EMBL/GenBank/DDBJ databases">
        <title>Genome assembly of wild tea tree DASZ reveals pedigree and selection history of tea varieties.</title>
        <authorList>
            <person name="Zhang W."/>
        </authorList>
    </citation>
    <scope>NUCLEOTIDE SEQUENCE [LARGE SCALE GENOMIC DNA]</scope>
    <source>
        <strain evidence="3">cv. G240</strain>
        <tissue evidence="2">Leaf</tissue>
    </source>
</reference>
<dbReference type="OrthoDB" id="416096at2759"/>
<sequence length="271" mass="30399">MEATLVLQNSGPFASRGRRKQHIHGRLAKHSRPCSILSVLTKPTITTTPQSDDLNQVSSSNSTAAATTTTVYRDSWFDRIAINHLSRSVQSTTGIRNDKSGYESLVEAATMASRKFNLIRQRELVIKALDKAFPSPILSMIRTLLPNSKFAREYFAVFTTLFFTWLVGANEVRVSELNGRRERNVVHIQKCRFLEETNCVGMCINLCKMPSQTFIKDSLGMPVNMVPNFDDMSCEMIFGQDPPATTEDPAFKQPCYKLCKTTQKHSTSCSS</sequence>
<reference evidence="3" key="1">
    <citation type="journal article" date="2020" name="Nat. Commun.">
        <title>Genome assembly of wild tea tree DASZ reveals pedigree and selection history of tea varieties.</title>
        <authorList>
            <person name="Zhang W."/>
            <person name="Zhang Y."/>
            <person name="Qiu H."/>
            <person name="Guo Y."/>
            <person name="Wan H."/>
            <person name="Zhang X."/>
            <person name="Scossa F."/>
            <person name="Alseekh S."/>
            <person name="Zhang Q."/>
            <person name="Wang P."/>
            <person name="Xu L."/>
            <person name="Schmidt M.H."/>
            <person name="Jia X."/>
            <person name="Li D."/>
            <person name="Zhu A."/>
            <person name="Guo F."/>
            <person name="Chen W."/>
            <person name="Ni D."/>
            <person name="Usadel B."/>
            <person name="Fernie A.R."/>
            <person name="Wen W."/>
        </authorList>
    </citation>
    <scope>NUCLEOTIDE SEQUENCE [LARGE SCALE GENOMIC DNA]</scope>
    <source>
        <strain evidence="3">cv. G240</strain>
    </source>
</reference>
<dbReference type="Proteomes" id="UP000593564">
    <property type="component" value="Unassembled WGS sequence"/>
</dbReference>
<name>A0A7J7GA20_CAMSI</name>
<dbReference type="GO" id="GO:0016859">
    <property type="term" value="F:cis-trans isomerase activity"/>
    <property type="evidence" value="ECO:0007669"/>
    <property type="project" value="TreeGrafter"/>
</dbReference>
<dbReference type="GO" id="GO:0009536">
    <property type="term" value="C:plastid"/>
    <property type="evidence" value="ECO:0007669"/>
    <property type="project" value="TreeGrafter"/>
</dbReference>
<dbReference type="AlphaFoldDB" id="A0A7J7GA20"/>
<gene>
    <name evidence="2" type="ORF">HYC85_024933</name>
</gene>
<dbReference type="EMBL" id="JACBKZ010000012">
    <property type="protein sequence ID" value="KAF5937427.1"/>
    <property type="molecule type" value="Genomic_DNA"/>
</dbReference>
<dbReference type="InterPro" id="IPR025114">
    <property type="entry name" value="D27-like_C"/>
</dbReference>
<dbReference type="Pfam" id="PF13225">
    <property type="entry name" value="D27-like_C"/>
    <property type="match status" value="1"/>
</dbReference>
<protein>
    <recommendedName>
        <fullName evidence="1">Beta-carotene isomerase D27-like C-terminal domain-containing protein</fullName>
    </recommendedName>
</protein>